<sequence>MILSSISIADYLKNYATKKRKPKRRNLIKKERVVSDGEATLIQHLKAYGIGYEQEHQFNENRKWRADFHITGTKILIEVEGGIWSNGRHTRGKGYIADMEKYNSATELGYSVFRYSTEQV</sequence>
<organism evidence="1 2">
    <name type="scientific">Acinetobacter bereziniae NIPH 3</name>
    <dbReference type="NCBI Taxonomy" id="1217651"/>
    <lineage>
        <taxon>Bacteria</taxon>
        <taxon>Pseudomonadati</taxon>
        <taxon>Pseudomonadota</taxon>
        <taxon>Gammaproteobacteria</taxon>
        <taxon>Moraxellales</taxon>
        <taxon>Moraxellaceae</taxon>
        <taxon>Acinetobacter</taxon>
    </lineage>
</organism>
<protein>
    <recommendedName>
        <fullName evidence="3">DUF559 domain-containing protein</fullName>
    </recommendedName>
</protein>
<accession>N8YP79</accession>
<reference evidence="1 2" key="1">
    <citation type="submission" date="2013-02" db="EMBL/GenBank/DDBJ databases">
        <title>The Genome Sequence of Acinetobacter bereziniae NIPH 3.</title>
        <authorList>
            <consortium name="The Broad Institute Genome Sequencing Platform"/>
            <consortium name="The Broad Institute Genome Sequencing Center for Infectious Disease"/>
            <person name="Cerqueira G."/>
            <person name="Feldgarden M."/>
            <person name="Courvalin P."/>
            <person name="Perichon B."/>
            <person name="Grillot-Courvalin C."/>
            <person name="Clermont D."/>
            <person name="Rocha E."/>
            <person name="Yoon E.-J."/>
            <person name="Nemec A."/>
            <person name="Walker B."/>
            <person name="Young S.K."/>
            <person name="Zeng Q."/>
            <person name="Gargeya S."/>
            <person name="Fitzgerald M."/>
            <person name="Haas B."/>
            <person name="Abouelleil A."/>
            <person name="Alvarado L."/>
            <person name="Arachchi H.M."/>
            <person name="Berlin A.M."/>
            <person name="Chapman S.B."/>
            <person name="Dewar J."/>
            <person name="Goldberg J."/>
            <person name="Griggs A."/>
            <person name="Gujja S."/>
            <person name="Hansen M."/>
            <person name="Howarth C."/>
            <person name="Imamovic A."/>
            <person name="Larimer J."/>
            <person name="McCowan C."/>
            <person name="Murphy C."/>
            <person name="Neiman D."/>
            <person name="Pearson M."/>
            <person name="Priest M."/>
            <person name="Roberts A."/>
            <person name="Saif S."/>
            <person name="Shea T."/>
            <person name="Sisk P."/>
            <person name="Sykes S."/>
            <person name="Wortman J."/>
            <person name="Nusbaum C."/>
            <person name="Birren B."/>
        </authorList>
    </citation>
    <scope>NUCLEOTIDE SEQUENCE [LARGE SCALE GENOMIC DNA]</scope>
    <source>
        <strain evidence="1 2">NIPH 3</strain>
    </source>
</reference>
<dbReference type="EMBL" id="APPK01000020">
    <property type="protein sequence ID" value="ENV23109.1"/>
    <property type="molecule type" value="Genomic_DNA"/>
</dbReference>
<comment type="caution">
    <text evidence="1">The sequence shown here is derived from an EMBL/GenBank/DDBJ whole genome shotgun (WGS) entry which is preliminary data.</text>
</comment>
<dbReference type="Proteomes" id="UP000013270">
    <property type="component" value="Unassembled WGS sequence"/>
</dbReference>
<dbReference type="AlphaFoldDB" id="N8YP79"/>
<evidence type="ECO:0000313" key="1">
    <source>
        <dbReference type="EMBL" id="ENV23109.1"/>
    </source>
</evidence>
<evidence type="ECO:0008006" key="3">
    <source>
        <dbReference type="Google" id="ProtNLM"/>
    </source>
</evidence>
<dbReference type="HOGENOM" id="CLU_140153_0_0_6"/>
<evidence type="ECO:0000313" key="2">
    <source>
        <dbReference type="Proteomes" id="UP000013270"/>
    </source>
</evidence>
<dbReference type="Gene3D" id="3.40.960.10">
    <property type="entry name" value="VSR Endonuclease"/>
    <property type="match status" value="1"/>
</dbReference>
<gene>
    <name evidence="1" type="ORF">F963_00893</name>
</gene>
<proteinExistence type="predicted"/>
<feature type="non-terminal residue" evidence="1">
    <location>
        <position position="120"/>
    </location>
</feature>
<name>N8YP79_ACIBZ</name>